<dbReference type="RefSeq" id="WP_130019333.1">
    <property type="nucleotide sequence ID" value="NZ_SEWF01000003.1"/>
</dbReference>
<protein>
    <submittedName>
        <fullName evidence="3">Histidine kinase</fullName>
    </submittedName>
</protein>
<dbReference type="InterPro" id="IPR050640">
    <property type="entry name" value="Bact_2-comp_sensor_kinase"/>
</dbReference>
<comment type="caution">
    <text evidence="3">The sequence shown here is derived from an EMBL/GenBank/DDBJ whole genome shotgun (WGS) entry which is preliminary data.</text>
</comment>
<evidence type="ECO:0000256" key="1">
    <source>
        <dbReference type="SAM" id="Phobius"/>
    </source>
</evidence>
<dbReference type="InterPro" id="IPR036890">
    <property type="entry name" value="HATPase_C_sf"/>
</dbReference>
<keyword evidence="3" id="KW-0418">Kinase</keyword>
<feature type="transmembrane region" description="Helical" evidence="1">
    <location>
        <begin position="7"/>
        <end position="28"/>
    </location>
</feature>
<dbReference type="Pfam" id="PF06580">
    <property type="entry name" value="His_kinase"/>
    <property type="match status" value="1"/>
</dbReference>
<dbReference type="PANTHER" id="PTHR34220">
    <property type="entry name" value="SENSOR HISTIDINE KINASE YPDA"/>
    <property type="match status" value="1"/>
</dbReference>
<dbReference type="OrthoDB" id="9792992at2"/>
<name>A0A4Q5M5K3_9BACT</name>
<keyword evidence="1" id="KW-0472">Membrane</keyword>
<feature type="transmembrane region" description="Helical" evidence="1">
    <location>
        <begin position="112"/>
        <end position="134"/>
    </location>
</feature>
<feature type="transmembrane region" description="Helical" evidence="1">
    <location>
        <begin position="74"/>
        <end position="92"/>
    </location>
</feature>
<sequence length="342" mass="40756">MNKRQRNLLHIIFWLFLYFKGDILSLIGDKNYQFSWERYQNPFYWTTIFFTILISYLILFILNRYFSSKQYLNLALGFVAVCFIYVALRYLIEEILFWHLFGYHNYSEESRYFPYYITDSTYNVITFSFNAFFLKMIEDFFANEKEKTALLTEKLNAENAFLKNQLNPHFLFNTLNNIYSLALNQSSKTPEAIMKLSELMRYMLYESNQEKVSLYTELTYLNNFIELQKIRYSGQTYVDFEVIGDVSSQRIAPLMLIPFVENAFKHGNVQDINHPLSIQLLLNQNNLIFTVKNQLTNQNKDRYGGVGLENIKKRLNLIYPKNHHLEIQNDGNKYSSELNLIL</sequence>
<keyword evidence="1" id="KW-0812">Transmembrane</keyword>
<evidence type="ECO:0000259" key="2">
    <source>
        <dbReference type="Pfam" id="PF06580"/>
    </source>
</evidence>
<evidence type="ECO:0000313" key="4">
    <source>
        <dbReference type="Proteomes" id="UP000293162"/>
    </source>
</evidence>
<keyword evidence="3" id="KW-0808">Transferase</keyword>
<dbReference type="GO" id="GO:0016020">
    <property type="term" value="C:membrane"/>
    <property type="evidence" value="ECO:0007669"/>
    <property type="project" value="InterPro"/>
</dbReference>
<keyword evidence="4" id="KW-1185">Reference proteome</keyword>
<dbReference type="Proteomes" id="UP000293162">
    <property type="component" value="Unassembled WGS sequence"/>
</dbReference>
<dbReference type="PANTHER" id="PTHR34220:SF7">
    <property type="entry name" value="SENSOR HISTIDINE KINASE YPDA"/>
    <property type="match status" value="1"/>
</dbReference>
<dbReference type="GO" id="GO:0000155">
    <property type="term" value="F:phosphorelay sensor kinase activity"/>
    <property type="evidence" value="ECO:0007669"/>
    <property type="project" value="InterPro"/>
</dbReference>
<dbReference type="EMBL" id="SEWF01000003">
    <property type="protein sequence ID" value="RYU97137.1"/>
    <property type="molecule type" value="Genomic_DNA"/>
</dbReference>
<dbReference type="AlphaFoldDB" id="A0A4Q5M5K3"/>
<organism evidence="3 4">
    <name type="scientific">Emticicia agri</name>
    <dbReference type="NCBI Taxonomy" id="2492393"/>
    <lineage>
        <taxon>Bacteria</taxon>
        <taxon>Pseudomonadati</taxon>
        <taxon>Bacteroidota</taxon>
        <taxon>Cytophagia</taxon>
        <taxon>Cytophagales</taxon>
        <taxon>Leadbetterellaceae</taxon>
        <taxon>Emticicia</taxon>
    </lineage>
</organism>
<feature type="domain" description="Signal transduction histidine kinase internal region" evidence="2">
    <location>
        <begin position="157"/>
        <end position="234"/>
    </location>
</feature>
<reference evidence="3 4" key="1">
    <citation type="submission" date="2019-02" db="EMBL/GenBank/DDBJ databases">
        <title>Bacterial novel species Emticicia sp. 17J42-9 isolated from soil.</title>
        <authorList>
            <person name="Jung H.-Y."/>
        </authorList>
    </citation>
    <scope>NUCLEOTIDE SEQUENCE [LARGE SCALE GENOMIC DNA]</scope>
    <source>
        <strain evidence="3 4">17J42-9</strain>
    </source>
</reference>
<gene>
    <name evidence="3" type="ORF">EWM59_02275</name>
</gene>
<evidence type="ECO:0000313" key="3">
    <source>
        <dbReference type="EMBL" id="RYU97137.1"/>
    </source>
</evidence>
<dbReference type="InterPro" id="IPR010559">
    <property type="entry name" value="Sig_transdc_His_kin_internal"/>
</dbReference>
<accession>A0A4Q5M5K3</accession>
<keyword evidence="1" id="KW-1133">Transmembrane helix</keyword>
<dbReference type="Gene3D" id="3.30.565.10">
    <property type="entry name" value="Histidine kinase-like ATPase, C-terminal domain"/>
    <property type="match status" value="1"/>
</dbReference>
<proteinExistence type="predicted"/>
<feature type="transmembrane region" description="Helical" evidence="1">
    <location>
        <begin position="43"/>
        <end position="62"/>
    </location>
</feature>